<dbReference type="InterPro" id="IPR014284">
    <property type="entry name" value="RNA_pol_sigma-70_dom"/>
</dbReference>
<dbReference type="InterPro" id="IPR039425">
    <property type="entry name" value="RNA_pol_sigma-70-like"/>
</dbReference>
<sequence>MAKLTIFRFRGHISREERFRQLFVEIYPRLLRYAIQLMSDREEAKDIVGEVMEEAWKCFDRLEAETQNAYFYTATRNTCLNRLKHLRVEQQHLDTLREVTRMDVNTGYRQHEAQLQQAETIACSLSEPTRTILRLCYWEKLTYRQVAERLEISPDTVKKHISKALRILRNEMNGKEETNGTERG</sequence>
<dbReference type="InterPro" id="IPR013324">
    <property type="entry name" value="RNA_pol_sigma_r3/r4-like"/>
</dbReference>
<dbReference type="AlphaFoldDB" id="A0A015V0I7"/>
<dbReference type="Gene3D" id="1.10.10.10">
    <property type="entry name" value="Winged helix-like DNA-binding domain superfamily/Winged helix DNA-binding domain"/>
    <property type="match status" value="1"/>
</dbReference>
<dbReference type="NCBIfam" id="TIGR02937">
    <property type="entry name" value="sigma70-ECF"/>
    <property type="match status" value="1"/>
</dbReference>
<keyword evidence="3" id="KW-0731">Sigma factor</keyword>
<dbReference type="NCBIfam" id="TIGR02985">
    <property type="entry name" value="Sig70_bacteroi1"/>
    <property type="match status" value="1"/>
</dbReference>
<feature type="domain" description="RNA polymerase sigma factor 70 region 4 type 2" evidence="6">
    <location>
        <begin position="120"/>
        <end position="166"/>
    </location>
</feature>
<dbReference type="InterPro" id="IPR013249">
    <property type="entry name" value="RNA_pol_sigma70_r4_t2"/>
</dbReference>
<dbReference type="InterPro" id="IPR007627">
    <property type="entry name" value="RNA_pol_sigma70_r2"/>
</dbReference>
<gene>
    <name evidence="7" type="ORF">M125_4526</name>
</gene>
<accession>A0A015V0I7</accession>
<dbReference type="GO" id="GO:0016987">
    <property type="term" value="F:sigma factor activity"/>
    <property type="evidence" value="ECO:0007669"/>
    <property type="project" value="UniProtKB-KW"/>
</dbReference>
<dbReference type="Pfam" id="PF04542">
    <property type="entry name" value="Sigma70_r2"/>
    <property type="match status" value="1"/>
</dbReference>
<dbReference type="Gene3D" id="1.10.1740.10">
    <property type="match status" value="1"/>
</dbReference>
<keyword evidence="2" id="KW-0805">Transcription regulation</keyword>
<evidence type="ECO:0000256" key="4">
    <source>
        <dbReference type="ARBA" id="ARBA00023163"/>
    </source>
</evidence>
<comment type="similarity">
    <text evidence="1">Belongs to the sigma-70 factor family. ECF subfamily.</text>
</comment>
<dbReference type="GeneID" id="60366572"/>
<evidence type="ECO:0000256" key="2">
    <source>
        <dbReference type="ARBA" id="ARBA00023015"/>
    </source>
</evidence>
<comment type="caution">
    <text evidence="7">The sequence shown here is derived from an EMBL/GenBank/DDBJ whole genome shotgun (WGS) entry which is preliminary data.</text>
</comment>
<dbReference type="Proteomes" id="UP000020773">
    <property type="component" value="Unassembled WGS sequence"/>
</dbReference>
<dbReference type="GO" id="GO:0003677">
    <property type="term" value="F:DNA binding"/>
    <property type="evidence" value="ECO:0007669"/>
    <property type="project" value="InterPro"/>
</dbReference>
<organism evidence="7 8">
    <name type="scientific">Bacteroides fragilis str. 3998T(B)3</name>
    <dbReference type="NCBI Taxonomy" id="1339316"/>
    <lineage>
        <taxon>Bacteria</taxon>
        <taxon>Pseudomonadati</taxon>
        <taxon>Bacteroidota</taxon>
        <taxon>Bacteroidia</taxon>
        <taxon>Bacteroidales</taxon>
        <taxon>Bacteroidaceae</taxon>
        <taxon>Bacteroides</taxon>
    </lineage>
</organism>
<keyword evidence="4" id="KW-0804">Transcription</keyword>
<dbReference type="GO" id="GO:0006352">
    <property type="term" value="P:DNA-templated transcription initiation"/>
    <property type="evidence" value="ECO:0007669"/>
    <property type="project" value="InterPro"/>
</dbReference>
<evidence type="ECO:0000256" key="1">
    <source>
        <dbReference type="ARBA" id="ARBA00010641"/>
    </source>
</evidence>
<reference evidence="7 8" key="1">
    <citation type="submission" date="2014-02" db="EMBL/GenBank/DDBJ databases">
        <authorList>
            <person name="Sears C."/>
            <person name="Carroll K."/>
            <person name="Sack B.R."/>
            <person name="Qadri F."/>
            <person name="Myers L.L."/>
            <person name="Chung G.-T."/>
            <person name="Escheverria P."/>
            <person name="Fraser C.M."/>
            <person name="Sadzewicz L."/>
            <person name="Shefchek K.A."/>
            <person name="Tallon L."/>
            <person name="Das S.P."/>
            <person name="Daugherty S."/>
            <person name="Mongodin E.F."/>
        </authorList>
    </citation>
    <scope>NUCLEOTIDE SEQUENCE [LARGE SCALE GENOMIC DNA]</scope>
    <source>
        <strain evidence="8">3998T(B)3</strain>
    </source>
</reference>
<dbReference type="PANTHER" id="PTHR43133">
    <property type="entry name" value="RNA POLYMERASE ECF-TYPE SIGMA FACTO"/>
    <property type="match status" value="1"/>
</dbReference>
<evidence type="ECO:0000256" key="3">
    <source>
        <dbReference type="ARBA" id="ARBA00023082"/>
    </source>
</evidence>
<evidence type="ECO:0000259" key="6">
    <source>
        <dbReference type="Pfam" id="PF08281"/>
    </source>
</evidence>
<dbReference type="RefSeq" id="WP_005791699.1">
    <property type="nucleotide sequence ID" value="NZ_JGDB01000269.1"/>
</dbReference>
<protein>
    <submittedName>
        <fullName evidence="7">RNA polymerase sigma-70 factor, expansion 1 family protein</fullName>
    </submittedName>
</protein>
<dbReference type="SUPFAM" id="SSF88659">
    <property type="entry name" value="Sigma3 and sigma4 domains of RNA polymerase sigma factors"/>
    <property type="match status" value="1"/>
</dbReference>
<dbReference type="PATRIC" id="fig|1339316.3.peg.4299"/>
<dbReference type="SUPFAM" id="SSF88946">
    <property type="entry name" value="Sigma2 domain of RNA polymerase sigma factors"/>
    <property type="match status" value="1"/>
</dbReference>
<dbReference type="PANTHER" id="PTHR43133:SF46">
    <property type="entry name" value="RNA POLYMERASE SIGMA-70 FACTOR ECF SUBFAMILY"/>
    <property type="match status" value="1"/>
</dbReference>
<evidence type="ECO:0000259" key="5">
    <source>
        <dbReference type="Pfam" id="PF04542"/>
    </source>
</evidence>
<dbReference type="EMBL" id="JGDB01000269">
    <property type="protein sequence ID" value="EXY88811.1"/>
    <property type="molecule type" value="Genomic_DNA"/>
</dbReference>
<evidence type="ECO:0000313" key="7">
    <source>
        <dbReference type="EMBL" id="EXY88811.1"/>
    </source>
</evidence>
<name>A0A015V0I7_BACFG</name>
<proteinExistence type="inferred from homology"/>
<dbReference type="InterPro" id="IPR014327">
    <property type="entry name" value="RNA_pol_sigma70_bacteroid"/>
</dbReference>
<dbReference type="Pfam" id="PF08281">
    <property type="entry name" value="Sigma70_r4_2"/>
    <property type="match status" value="1"/>
</dbReference>
<dbReference type="InterPro" id="IPR036388">
    <property type="entry name" value="WH-like_DNA-bd_sf"/>
</dbReference>
<dbReference type="InterPro" id="IPR013325">
    <property type="entry name" value="RNA_pol_sigma_r2"/>
</dbReference>
<feature type="domain" description="RNA polymerase sigma-70 region 2" evidence="5">
    <location>
        <begin position="23"/>
        <end position="85"/>
    </location>
</feature>
<evidence type="ECO:0000313" key="8">
    <source>
        <dbReference type="Proteomes" id="UP000020773"/>
    </source>
</evidence>